<feature type="compositionally biased region" description="Acidic residues" evidence="2">
    <location>
        <begin position="161"/>
        <end position="172"/>
    </location>
</feature>
<feature type="coiled-coil region" evidence="1">
    <location>
        <begin position="849"/>
        <end position="883"/>
    </location>
</feature>
<feature type="region of interest" description="Disordered" evidence="2">
    <location>
        <begin position="128"/>
        <end position="254"/>
    </location>
</feature>
<keyword evidence="4" id="KW-1185">Reference proteome</keyword>
<dbReference type="GO" id="GO:0000722">
    <property type="term" value="P:telomere maintenance via recombination"/>
    <property type="evidence" value="ECO:0007669"/>
    <property type="project" value="TreeGrafter"/>
</dbReference>
<dbReference type="GO" id="GO:0007004">
    <property type="term" value="P:telomere maintenance via telomerase"/>
    <property type="evidence" value="ECO:0007669"/>
    <property type="project" value="TreeGrafter"/>
</dbReference>
<evidence type="ECO:0000256" key="1">
    <source>
        <dbReference type="SAM" id="Coils"/>
    </source>
</evidence>
<dbReference type="GO" id="GO:0051880">
    <property type="term" value="F:G-quadruplex DNA binding"/>
    <property type="evidence" value="ECO:0007669"/>
    <property type="project" value="TreeGrafter"/>
</dbReference>
<dbReference type="GO" id="GO:0006302">
    <property type="term" value="P:double-strand break repair"/>
    <property type="evidence" value="ECO:0007669"/>
    <property type="project" value="TreeGrafter"/>
</dbReference>
<dbReference type="AlphaFoldDB" id="A0A0C9WBW1"/>
<feature type="region of interest" description="Disordered" evidence="2">
    <location>
        <begin position="287"/>
        <end position="360"/>
    </location>
</feature>
<dbReference type="GO" id="GO:0043047">
    <property type="term" value="F:single-stranded telomeric DNA binding"/>
    <property type="evidence" value="ECO:0007669"/>
    <property type="project" value="TreeGrafter"/>
</dbReference>
<feature type="compositionally biased region" description="Low complexity" evidence="2">
    <location>
        <begin position="226"/>
        <end position="239"/>
    </location>
</feature>
<feature type="compositionally biased region" description="Polar residues" evidence="2">
    <location>
        <begin position="928"/>
        <end position="937"/>
    </location>
</feature>
<dbReference type="PANTHER" id="PTHR18867:SF12">
    <property type="entry name" value="DNA REPAIR PROTEIN RAD50"/>
    <property type="match status" value="1"/>
</dbReference>
<reference evidence="3 4" key="1">
    <citation type="submission" date="2014-04" db="EMBL/GenBank/DDBJ databases">
        <title>Evolutionary Origins and Diversification of the Mycorrhizal Mutualists.</title>
        <authorList>
            <consortium name="DOE Joint Genome Institute"/>
            <consortium name="Mycorrhizal Genomics Consortium"/>
            <person name="Kohler A."/>
            <person name="Kuo A."/>
            <person name="Nagy L.G."/>
            <person name="Floudas D."/>
            <person name="Copeland A."/>
            <person name="Barry K.W."/>
            <person name="Cichocki N."/>
            <person name="Veneault-Fourrey C."/>
            <person name="LaButti K."/>
            <person name="Lindquist E.A."/>
            <person name="Lipzen A."/>
            <person name="Lundell T."/>
            <person name="Morin E."/>
            <person name="Murat C."/>
            <person name="Riley R."/>
            <person name="Ohm R."/>
            <person name="Sun H."/>
            <person name="Tunlid A."/>
            <person name="Henrissat B."/>
            <person name="Grigoriev I.V."/>
            <person name="Hibbett D.S."/>
            <person name="Martin F."/>
        </authorList>
    </citation>
    <scope>NUCLEOTIDE SEQUENCE [LARGE SCALE GENOMIC DNA]</scope>
    <source>
        <strain evidence="3 4">MD-312</strain>
    </source>
</reference>
<feature type="compositionally biased region" description="Basic and acidic residues" evidence="2">
    <location>
        <begin position="338"/>
        <end position="348"/>
    </location>
</feature>
<evidence type="ECO:0000313" key="3">
    <source>
        <dbReference type="EMBL" id="KIJ61551.1"/>
    </source>
</evidence>
<feature type="coiled-coil region" evidence="1">
    <location>
        <begin position="400"/>
        <end position="465"/>
    </location>
</feature>
<sequence length="937" mass="101778">MVQTRSKKAAKYTYAERVLGAYSQAQKEHRKSSVHIATLRAHVRKTAESRKDKLGPQWANWVGKAVHKLEDQGILQPVEPSGHVSMTAEGKKALTNARRKVFGTTASHAPTPDEQEVLWRTVAEQFSPATHITGARRRQSVPSAPAGKKRRQSAHMRQAAEDDELEDEDDEAGPSASMRATPGAKRRRLTGVSASARLPAGTPQKSLSRMNKAELKAELRALQTKALASQTATPQATQQPPDPETQSLRKQLYNAQQEIATLRRQSVFGEPDEELTDLDDEEMVAGEVDATSSPSAVLATPTPTPLRPARPQMLGVTRTESGSLIPGVSGRPTPAPSEGEHAWDHGDANQDIGEGAGGDIDGDLGDIFMNDHADSSDTGGARQVVTPGLSPARRTHVQDLDELRGKVAILEESLTEKTAEIAMLKTELAHNDEALASLAEKETMIGDLQNVLTAKEEQIADLQSVISAKETTIAEKDAALAEHDATLSATRDELAQKGARISELESVLRDTIAAKDRTLEEMIISKDVTIAAKTESINQLQAALDGVEAEATELSVRVHTLEQAAQASEAELQLARQQGDAAQETAVQLQTNLENALDREARLQETAVQMDETLREMREDHIVMRERMTEMVQTTRGLHAELAERNDVILEKDAIIDEIHGRLGNVRAELVQTREAAEELATRHATAQTQAAENEANLRSSLEAAQAQKQVLTQSVISLQSQKTALEAQSEDFRGRVVVLARNLQTSRAEHSAAKATILGLLGTVDEVSSSRDEEVRASVATREALGIVEAEAGKLRDRAHDIEMEIQQCRGELAVKQVALVAEQTTASMLRSDLTVVHADLEAARSALETTKKQVVGVREDLKEAEDEAEALRTAKKADEGTIKELKGAYERLKKVQGEWMSELDGKIMSAQTTPVPVPRQRARQNAIPSTSAATA</sequence>
<feature type="coiled-coil region" evidence="1">
    <location>
        <begin position="530"/>
        <end position="620"/>
    </location>
</feature>
<organism evidence="3 4">
    <name type="scientific">Hydnomerulius pinastri MD-312</name>
    <dbReference type="NCBI Taxonomy" id="994086"/>
    <lineage>
        <taxon>Eukaryota</taxon>
        <taxon>Fungi</taxon>
        <taxon>Dikarya</taxon>
        <taxon>Basidiomycota</taxon>
        <taxon>Agaricomycotina</taxon>
        <taxon>Agaricomycetes</taxon>
        <taxon>Agaricomycetidae</taxon>
        <taxon>Boletales</taxon>
        <taxon>Boletales incertae sedis</taxon>
        <taxon>Leucogyrophana</taxon>
    </lineage>
</organism>
<dbReference type="Proteomes" id="UP000053820">
    <property type="component" value="Unassembled WGS sequence"/>
</dbReference>
<accession>A0A0C9WBW1</accession>
<feature type="compositionally biased region" description="Low complexity" evidence="2">
    <location>
        <begin position="290"/>
        <end position="301"/>
    </location>
</feature>
<evidence type="ECO:0000313" key="4">
    <source>
        <dbReference type="Proteomes" id="UP000053820"/>
    </source>
</evidence>
<feature type="region of interest" description="Disordered" evidence="2">
    <location>
        <begin position="369"/>
        <end position="388"/>
    </location>
</feature>
<dbReference type="PANTHER" id="PTHR18867">
    <property type="entry name" value="RAD50"/>
    <property type="match status" value="1"/>
</dbReference>
<feature type="region of interest" description="Disordered" evidence="2">
    <location>
        <begin position="912"/>
        <end position="937"/>
    </location>
</feature>
<gene>
    <name evidence="3" type="ORF">HYDPIDRAFT_42526</name>
</gene>
<dbReference type="OrthoDB" id="3271002at2759"/>
<dbReference type="GO" id="GO:0070192">
    <property type="term" value="P:chromosome organization involved in meiotic cell cycle"/>
    <property type="evidence" value="ECO:0007669"/>
    <property type="project" value="TreeGrafter"/>
</dbReference>
<dbReference type="GO" id="GO:0030870">
    <property type="term" value="C:Mre11 complex"/>
    <property type="evidence" value="ECO:0007669"/>
    <property type="project" value="TreeGrafter"/>
</dbReference>
<name>A0A0C9WBW1_9AGAM</name>
<protein>
    <submittedName>
        <fullName evidence="3">Uncharacterized protein</fullName>
    </submittedName>
</protein>
<keyword evidence="1" id="KW-0175">Coiled coil</keyword>
<proteinExistence type="predicted"/>
<evidence type="ECO:0000256" key="2">
    <source>
        <dbReference type="SAM" id="MobiDB-lite"/>
    </source>
</evidence>
<dbReference type="EMBL" id="KN839861">
    <property type="protein sequence ID" value="KIJ61551.1"/>
    <property type="molecule type" value="Genomic_DNA"/>
</dbReference>
<dbReference type="GO" id="GO:0003691">
    <property type="term" value="F:double-stranded telomeric DNA binding"/>
    <property type="evidence" value="ECO:0007669"/>
    <property type="project" value="TreeGrafter"/>
</dbReference>
<dbReference type="GO" id="GO:0000794">
    <property type="term" value="C:condensed nuclear chromosome"/>
    <property type="evidence" value="ECO:0007669"/>
    <property type="project" value="TreeGrafter"/>
</dbReference>
<dbReference type="HOGENOM" id="CLU_312846_0_0_1"/>